<feature type="transmembrane region" description="Helical" evidence="13">
    <location>
        <begin position="1044"/>
        <end position="1070"/>
    </location>
</feature>
<evidence type="ECO:0000256" key="13">
    <source>
        <dbReference type="SAM" id="Phobius"/>
    </source>
</evidence>
<evidence type="ECO:0000256" key="6">
    <source>
        <dbReference type="ARBA" id="ARBA00022801"/>
    </source>
</evidence>
<comment type="caution">
    <text evidence="15">The sequence shown here is derived from an EMBL/GenBank/DDBJ whole genome shotgun (WGS) entry which is preliminary data.</text>
</comment>
<sequence>MVRGGLGVREGYGVEVSERDPLASTDINDNDADPSPRDNGDNRHGTRCAGEVAAVAFNEYCGVGVAYNSSIGGVRMLDGTVNDAVEARAISLNPDHIDIFSASWGPEDDGKTVDGPGPLAKRAFINGVIRGRHSKGSIFVWASGNGGRHTDNCNCDGYTNSIFTLSISSASQRGHKPWYLEECSSTLASTYSSGTPGVDGSVATVDMDGSLRQDHLCTDEHTGTSASAPLAAGICALALEANPDLTWRDMQHLVVMSSRHEPLRHEDGWFINGVGRRVSHKFGYGLMDAGKLVELAEKWITVPPQHVCQTVKDLTDRGIPTVMGEAVVTEITTDGCAGTSAEVRYLEHVQARVSLRFLPRGNIKIQLISPSGTSSTLLFERPRDVFSEKFDDWPFLSVHFWGEKAVGRWRLVVTNAGTRQVHKPGVLIQWQLVLHGTRERPGRLRTDSARQDDSPQPVFRPSLPTQQIPPPIFSSRRPPNNPFTISIIDQILAAGSSPNATYATLDGHIISPPNHISGPVGEDARFIESEVCHSQCLGGCSGPGPDKCRACAHNSVEGECVESCPEGTYGSEEGECLGCSTSCSSCTGPAQNQCLSCPSNLLYVTHLGLCVHSCPLGYFAVNGSCLRCGGLCEQCTSSDHCLACSHRLLLVNSTCLTTCPDGYYELDNNKCGSCFPQCNSCVGGGSSDCASCKSNSFLHNGSCVYRCPEGTYGSPGDGMCLTCPAGCDVCNAEVCRSCVTGWRLKGGRCVAQPSQCSQQEFVSGHGGCERCHESCLSCTGGGESDCLHCAQPYHLKESRCVEDCGQGHYEDHGRCLTCPPSCLACTSPTTCSQCSTRFHLHNNRCIAACPPGFYSDRGVCSPCESSCLTCYGPRGDQCASCHNASFLLNSSCHTSCPPSHYPEHSECLPCYHNCLTCKGSGLYSCMSCHDYLTLDGGMCIECRSGRYYNLTARACQACSPSCLTCSSGGESRCTSCQAPASLHPSTGTCRPCCPEGVSEADHSTPCCTCDPATVMCYGSVSADKRRIALSLNAPDNRALQSQPYFYSVTSLIAVICLVNLILFGAVFSVLQARSTGSLCWARDYSYRFLKSGSRSERVSLTVTPFFEEDSDNERENELPL</sequence>
<evidence type="ECO:0000256" key="2">
    <source>
        <dbReference type="ARBA" id="ARBA00022670"/>
    </source>
</evidence>
<keyword evidence="13" id="KW-0472">Membrane</keyword>
<dbReference type="GO" id="GO:0000139">
    <property type="term" value="C:Golgi membrane"/>
    <property type="evidence" value="ECO:0007669"/>
    <property type="project" value="TreeGrafter"/>
</dbReference>
<keyword evidence="2" id="KW-0645">Protease</keyword>
<dbReference type="Gene3D" id="2.60.120.260">
    <property type="entry name" value="Galactose-binding domain-like"/>
    <property type="match status" value="1"/>
</dbReference>
<dbReference type="FunFam" id="2.60.120.260:FF:000072">
    <property type="entry name" value="Proprotein convertase subtilisin/kexin type"/>
    <property type="match status" value="1"/>
</dbReference>
<dbReference type="InterPro" id="IPR009030">
    <property type="entry name" value="Growth_fac_rcpt_cys_sf"/>
</dbReference>
<dbReference type="InterPro" id="IPR002884">
    <property type="entry name" value="P_dom"/>
</dbReference>
<comment type="similarity">
    <text evidence="1">Belongs to the peptidase S8 family. Furin subfamily.</text>
</comment>
<dbReference type="SUPFAM" id="SSF49785">
    <property type="entry name" value="Galactose-binding domain-like"/>
    <property type="match status" value="1"/>
</dbReference>
<dbReference type="GO" id="GO:0005802">
    <property type="term" value="C:trans-Golgi network"/>
    <property type="evidence" value="ECO:0007669"/>
    <property type="project" value="TreeGrafter"/>
</dbReference>
<dbReference type="PROSITE" id="PS51892">
    <property type="entry name" value="SUBTILASE"/>
    <property type="match status" value="1"/>
</dbReference>
<keyword evidence="10" id="KW-0325">Glycoprotein</keyword>
<protein>
    <recommendedName>
        <fullName evidence="14">P/Homo B domain-containing protein</fullName>
    </recommendedName>
</protein>
<dbReference type="Pfam" id="PF00757">
    <property type="entry name" value="Furin-like"/>
    <property type="match status" value="1"/>
</dbReference>
<dbReference type="FunFam" id="3.40.50.200:FF:000021">
    <property type="entry name" value="Proprotein convertase subtilisin/kexin type 5a"/>
    <property type="match status" value="1"/>
</dbReference>
<dbReference type="PRINTS" id="PR00723">
    <property type="entry name" value="SUBTILISIN"/>
</dbReference>
<proteinExistence type="inferred from homology"/>
<evidence type="ECO:0000259" key="14">
    <source>
        <dbReference type="PROSITE" id="PS51829"/>
    </source>
</evidence>
<dbReference type="CDD" id="cd00064">
    <property type="entry name" value="FU"/>
    <property type="match status" value="8"/>
</dbReference>
<dbReference type="Proteomes" id="UP001292094">
    <property type="component" value="Unassembled WGS sequence"/>
</dbReference>
<dbReference type="PANTHER" id="PTHR42884:SF23">
    <property type="entry name" value="FURIN-LIKE PROTEASE 2"/>
    <property type="match status" value="1"/>
</dbReference>
<evidence type="ECO:0000256" key="5">
    <source>
        <dbReference type="ARBA" id="ARBA00022737"/>
    </source>
</evidence>
<keyword evidence="13" id="KW-1133">Transmembrane helix</keyword>
<keyword evidence="7" id="KW-0720">Serine protease</keyword>
<feature type="region of interest" description="Disordered" evidence="12">
    <location>
        <begin position="13"/>
        <end position="44"/>
    </location>
</feature>
<name>A0AAE1PJ61_9EUCA</name>
<keyword evidence="9" id="KW-1015">Disulfide bond</keyword>
<keyword evidence="6" id="KW-0378">Hydrolase</keyword>
<dbReference type="EMBL" id="JAWZYT010001931">
    <property type="protein sequence ID" value="KAK4308067.1"/>
    <property type="molecule type" value="Genomic_DNA"/>
</dbReference>
<evidence type="ECO:0000256" key="9">
    <source>
        <dbReference type="ARBA" id="ARBA00023157"/>
    </source>
</evidence>
<dbReference type="PROSITE" id="PS00138">
    <property type="entry name" value="SUBTILASE_SER"/>
    <property type="match status" value="1"/>
</dbReference>
<dbReference type="InterPro" id="IPR023828">
    <property type="entry name" value="Peptidase_S8_Ser-AS"/>
</dbReference>
<evidence type="ECO:0000256" key="7">
    <source>
        <dbReference type="ARBA" id="ARBA00022825"/>
    </source>
</evidence>
<dbReference type="AlphaFoldDB" id="A0AAE1PJ61"/>
<evidence type="ECO:0000256" key="12">
    <source>
        <dbReference type="SAM" id="MobiDB-lite"/>
    </source>
</evidence>
<evidence type="ECO:0000313" key="16">
    <source>
        <dbReference type="Proteomes" id="UP001292094"/>
    </source>
</evidence>
<dbReference type="InterPro" id="IPR008979">
    <property type="entry name" value="Galactose-bd-like_sf"/>
</dbReference>
<keyword evidence="5" id="KW-0677">Repeat</keyword>
<dbReference type="Gene3D" id="2.10.220.10">
    <property type="entry name" value="Hormone Receptor, Insulin-like Growth Factor Receptor 1, Chain A, domain 2"/>
    <property type="match status" value="8"/>
</dbReference>
<organism evidence="15 16">
    <name type="scientific">Petrolisthes manimaculis</name>
    <dbReference type="NCBI Taxonomy" id="1843537"/>
    <lineage>
        <taxon>Eukaryota</taxon>
        <taxon>Metazoa</taxon>
        <taxon>Ecdysozoa</taxon>
        <taxon>Arthropoda</taxon>
        <taxon>Crustacea</taxon>
        <taxon>Multicrustacea</taxon>
        <taxon>Malacostraca</taxon>
        <taxon>Eumalacostraca</taxon>
        <taxon>Eucarida</taxon>
        <taxon>Decapoda</taxon>
        <taxon>Pleocyemata</taxon>
        <taxon>Anomura</taxon>
        <taxon>Galatheoidea</taxon>
        <taxon>Porcellanidae</taxon>
        <taxon>Petrolisthes</taxon>
    </lineage>
</organism>
<dbReference type="SUPFAM" id="SSF52743">
    <property type="entry name" value="Subtilisin-like"/>
    <property type="match status" value="1"/>
</dbReference>
<reference evidence="15" key="1">
    <citation type="submission" date="2023-11" db="EMBL/GenBank/DDBJ databases">
        <title>Genome assemblies of two species of porcelain crab, Petrolisthes cinctipes and Petrolisthes manimaculis (Anomura: Porcellanidae).</title>
        <authorList>
            <person name="Angst P."/>
        </authorList>
    </citation>
    <scope>NUCLEOTIDE SEQUENCE</scope>
    <source>
        <strain evidence="15">PB745_02</strain>
        <tissue evidence="15">Gill</tissue>
    </source>
</reference>
<evidence type="ECO:0000256" key="4">
    <source>
        <dbReference type="ARBA" id="ARBA00022729"/>
    </source>
</evidence>
<gene>
    <name evidence="15" type="ORF">Pmani_020218</name>
</gene>
<keyword evidence="13" id="KW-0812">Transmembrane</keyword>
<dbReference type="Pfam" id="PF01483">
    <property type="entry name" value="P_proprotein"/>
    <property type="match status" value="1"/>
</dbReference>
<dbReference type="Gene3D" id="3.40.50.200">
    <property type="entry name" value="Peptidase S8/S53 domain"/>
    <property type="match status" value="1"/>
</dbReference>
<feature type="region of interest" description="Disordered" evidence="12">
    <location>
        <begin position="441"/>
        <end position="476"/>
    </location>
</feature>
<keyword evidence="16" id="KW-1185">Reference proteome</keyword>
<evidence type="ECO:0000256" key="10">
    <source>
        <dbReference type="ARBA" id="ARBA00023180"/>
    </source>
</evidence>
<dbReference type="InterPro" id="IPR006211">
    <property type="entry name" value="Furin-like_Cys-rich_dom"/>
</dbReference>
<dbReference type="GO" id="GO:0016485">
    <property type="term" value="P:protein processing"/>
    <property type="evidence" value="ECO:0007669"/>
    <property type="project" value="TreeGrafter"/>
</dbReference>
<accession>A0AAE1PJ61</accession>
<keyword evidence="8" id="KW-0865">Zymogen</keyword>
<comment type="caution">
    <text evidence="11">Lacks conserved residue(s) required for the propagation of feature annotation.</text>
</comment>
<dbReference type="PANTHER" id="PTHR42884">
    <property type="entry name" value="PROPROTEIN CONVERTASE SUBTILISIN/KEXIN-RELATED"/>
    <property type="match status" value="1"/>
</dbReference>
<dbReference type="Pfam" id="PF00082">
    <property type="entry name" value="Peptidase_S8"/>
    <property type="match status" value="1"/>
</dbReference>
<evidence type="ECO:0000313" key="15">
    <source>
        <dbReference type="EMBL" id="KAK4308067.1"/>
    </source>
</evidence>
<keyword evidence="3" id="KW-0165">Cleavage on pair of basic residues</keyword>
<dbReference type="InterPro" id="IPR015500">
    <property type="entry name" value="Peptidase_S8_subtilisin-rel"/>
</dbReference>
<dbReference type="PROSITE" id="PS00137">
    <property type="entry name" value="SUBTILASE_HIS"/>
    <property type="match status" value="1"/>
</dbReference>
<evidence type="ECO:0000256" key="1">
    <source>
        <dbReference type="ARBA" id="ARBA00005325"/>
    </source>
</evidence>
<dbReference type="SMART" id="SM00261">
    <property type="entry name" value="FU"/>
    <property type="match status" value="10"/>
</dbReference>
<dbReference type="InterPro" id="IPR006212">
    <property type="entry name" value="Furin_repeat"/>
</dbReference>
<keyword evidence="4" id="KW-0732">Signal</keyword>
<dbReference type="PROSITE" id="PS51829">
    <property type="entry name" value="P_HOMO_B"/>
    <property type="match status" value="1"/>
</dbReference>
<dbReference type="InterPro" id="IPR000209">
    <property type="entry name" value="Peptidase_S8/S53_dom"/>
</dbReference>
<dbReference type="CDD" id="cd04059">
    <property type="entry name" value="Peptidases_S8_Protein_convertases_Kexins_Furin-like"/>
    <property type="match status" value="1"/>
</dbReference>
<dbReference type="InterPro" id="IPR034182">
    <property type="entry name" value="Kexin/furin"/>
</dbReference>
<evidence type="ECO:0000256" key="11">
    <source>
        <dbReference type="PROSITE-ProRule" id="PRU01240"/>
    </source>
</evidence>
<dbReference type="SUPFAM" id="SSF57184">
    <property type="entry name" value="Growth factor receptor domain"/>
    <property type="match status" value="4"/>
</dbReference>
<evidence type="ECO:0000256" key="3">
    <source>
        <dbReference type="ARBA" id="ARBA00022685"/>
    </source>
</evidence>
<feature type="compositionally biased region" description="Basic and acidic residues" evidence="12">
    <location>
        <begin position="441"/>
        <end position="453"/>
    </location>
</feature>
<evidence type="ECO:0000256" key="8">
    <source>
        <dbReference type="ARBA" id="ARBA00023145"/>
    </source>
</evidence>
<dbReference type="InterPro" id="IPR036852">
    <property type="entry name" value="Peptidase_S8/S53_dom_sf"/>
</dbReference>
<feature type="domain" description="P/Homo B" evidence="14">
    <location>
        <begin position="301"/>
        <end position="440"/>
    </location>
</feature>
<dbReference type="InterPro" id="IPR022398">
    <property type="entry name" value="Peptidase_S8_His-AS"/>
</dbReference>
<feature type="compositionally biased region" description="Basic and acidic residues" evidence="12">
    <location>
        <begin position="34"/>
        <end position="44"/>
    </location>
</feature>
<dbReference type="GO" id="GO:0004252">
    <property type="term" value="F:serine-type endopeptidase activity"/>
    <property type="evidence" value="ECO:0007669"/>
    <property type="project" value="InterPro"/>
</dbReference>